<keyword evidence="2" id="KW-1185">Reference proteome</keyword>
<dbReference type="EMBL" id="JABCKV010001281">
    <property type="protein sequence ID" value="KAG5640062.1"/>
    <property type="molecule type" value="Genomic_DNA"/>
</dbReference>
<dbReference type="OrthoDB" id="3086444at2759"/>
<evidence type="ECO:0000313" key="1">
    <source>
        <dbReference type="EMBL" id="KAG5640062.1"/>
    </source>
</evidence>
<protein>
    <submittedName>
        <fullName evidence="1">Uncharacterized protein</fullName>
    </submittedName>
</protein>
<dbReference type="Proteomes" id="UP000775547">
    <property type="component" value="Unassembled WGS sequence"/>
</dbReference>
<comment type="caution">
    <text evidence="1">The sequence shown here is derived from an EMBL/GenBank/DDBJ whole genome shotgun (WGS) entry which is preliminary data.</text>
</comment>
<evidence type="ECO:0000313" key="2">
    <source>
        <dbReference type="Proteomes" id="UP000775547"/>
    </source>
</evidence>
<organism evidence="1 2">
    <name type="scientific">Asterophora parasitica</name>
    <dbReference type="NCBI Taxonomy" id="117018"/>
    <lineage>
        <taxon>Eukaryota</taxon>
        <taxon>Fungi</taxon>
        <taxon>Dikarya</taxon>
        <taxon>Basidiomycota</taxon>
        <taxon>Agaricomycotina</taxon>
        <taxon>Agaricomycetes</taxon>
        <taxon>Agaricomycetidae</taxon>
        <taxon>Agaricales</taxon>
        <taxon>Tricholomatineae</taxon>
        <taxon>Lyophyllaceae</taxon>
        <taxon>Asterophora</taxon>
    </lineage>
</organism>
<name>A0A9P7G3X1_9AGAR</name>
<proteinExistence type="predicted"/>
<reference evidence="1" key="2">
    <citation type="submission" date="2021-10" db="EMBL/GenBank/DDBJ databases">
        <title>Phylogenomics reveals ancestral predisposition of the termite-cultivated fungus Termitomyces towards a domesticated lifestyle.</title>
        <authorList>
            <person name="Auxier B."/>
            <person name="Grum-Grzhimaylo A."/>
            <person name="Cardenas M.E."/>
            <person name="Lodge J.D."/>
            <person name="Laessoe T."/>
            <person name="Pedersen O."/>
            <person name="Smith M.E."/>
            <person name="Kuyper T.W."/>
            <person name="Franco-Molano E.A."/>
            <person name="Baroni T.J."/>
            <person name="Aanen D.K."/>
        </authorList>
    </citation>
    <scope>NUCLEOTIDE SEQUENCE</scope>
    <source>
        <strain evidence="1">AP01</strain>
        <tissue evidence="1">Mycelium</tissue>
    </source>
</reference>
<sequence>MQADILALLTGDGRLIKTACNACFWLEQKGWILSGESYDHARLVCILFTAAISLPSRHTDTCTNAKSTSIAIALLIEDNIINCISDTLAAAIASKTLHLLEPLSEKLSISAKFASALNTQQAKTTLTLKKASTNLASITTLLEKLASKITTNLLPAPFLPSTMAPTPSPTWASIAGTAYPNHLLTCSTPFSSIYNPATSMQQMQIQQYALCSAHTVLVDINKDKNLASSDCLPGTNNRLWETLNNKLNSLERKLATNGYLTDKSDSTPDPNHKTYICAISSLEHGGYLFKIESATSAHQFRLYANDIDLDLLKTYFGTNTKAVPKSHNLILKFISCTNSLFNPANKNHISDIKYDNNLPPGSISTMTWLKSPECCLPSQTNALVKVSCMSAKTANLLRKAAQVYIKGHIITACKDLWKLQ</sequence>
<gene>
    <name evidence="1" type="ORF">DXG03_001373</name>
</gene>
<reference evidence="1" key="1">
    <citation type="submission" date="2020-07" db="EMBL/GenBank/DDBJ databases">
        <authorList>
            <person name="Nieuwenhuis M."/>
            <person name="Van De Peppel L.J.J."/>
        </authorList>
    </citation>
    <scope>NUCLEOTIDE SEQUENCE</scope>
    <source>
        <strain evidence="1">AP01</strain>
        <tissue evidence="1">Mycelium</tissue>
    </source>
</reference>
<dbReference type="AlphaFoldDB" id="A0A9P7G3X1"/>
<accession>A0A9P7G3X1</accession>